<dbReference type="InterPro" id="IPR024158">
    <property type="entry name" value="Mt_import_TIM15"/>
</dbReference>
<dbReference type="OrthoDB" id="512667at2759"/>
<evidence type="ECO:0000256" key="4">
    <source>
        <dbReference type="PROSITE-ProRule" id="PRU00834"/>
    </source>
</evidence>
<feature type="non-terminal residue" evidence="6">
    <location>
        <position position="95"/>
    </location>
</feature>
<dbReference type="PANTHER" id="PTHR20922">
    <property type="entry name" value="DNL-TYPE ZINC FINGER PROTEIN"/>
    <property type="match status" value="1"/>
</dbReference>
<proteinExistence type="predicted"/>
<protein>
    <submittedName>
        <fullName evidence="6">DNL zinc finger-domain containing protein</fullName>
    </submittedName>
</protein>
<feature type="non-terminal residue" evidence="6">
    <location>
        <position position="1"/>
    </location>
</feature>
<dbReference type="EMBL" id="LCTV02000001">
    <property type="protein sequence ID" value="PRQ78167.1"/>
    <property type="molecule type" value="Genomic_DNA"/>
</dbReference>
<accession>A0A2T0AJH6</accession>
<name>A0A2T0AJH6_RHOTO</name>
<dbReference type="AlphaFoldDB" id="A0A2T0AJH6"/>
<comment type="caution">
    <text evidence="6">The sequence shown here is derived from an EMBL/GenBank/DDBJ whole genome shotgun (WGS) entry which is preliminary data.</text>
</comment>
<dbReference type="PANTHER" id="PTHR20922:SF13">
    <property type="entry name" value="DNL-TYPE ZINC FINGER PROTEIN"/>
    <property type="match status" value="1"/>
</dbReference>
<dbReference type="Proteomes" id="UP000239560">
    <property type="component" value="Unassembled WGS sequence"/>
</dbReference>
<dbReference type="GO" id="GO:0050821">
    <property type="term" value="P:protein stabilization"/>
    <property type="evidence" value="ECO:0007669"/>
    <property type="project" value="TreeGrafter"/>
</dbReference>
<organism evidence="6 7">
    <name type="scientific">Rhodotorula toruloides</name>
    <name type="common">Yeast</name>
    <name type="synonym">Rhodosporidium toruloides</name>
    <dbReference type="NCBI Taxonomy" id="5286"/>
    <lineage>
        <taxon>Eukaryota</taxon>
        <taxon>Fungi</taxon>
        <taxon>Dikarya</taxon>
        <taxon>Basidiomycota</taxon>
        <taxon>Pucciniomycotina</taxon>
        <taxon>Microbotryomycetes</taxon>
        <taxon>Sporidiobolales</taxon>
        <taxon>Sporidiobolaceae</taxon>
        <taxon>Rhodotorula</taxon>
    </lineage>
</organism>
<evidence type="ECO:0000259" key="5">
    <source>
        <dbReference type="PROSITE" id="PS51501"/>
    </source>
</evidence>
<feature type="domain" description="DNL-type" evidence="5">
    <location>
        <begin position="1"/>
        <end position="95"/>
    </location>
</feature>
<keyword evidence="2 4" id="KW-0863">Zinc-finger</keyword>
<dbReference type="InterPro" id="IPR007853">
    <property type="entry name" value="Znf_DNL-typ"/>
</dbReference>
<evidence type="ECO:0000313" key="7">
    <source>
        <dbReference type="Proteomes" id="UP000239560"/>
    </source>
</evidence>
<evidence type="ECO:0000313" key="6">
    <source>
        <dbReference type="EMBL" id="PRQ78167.1"/>
    </source>
</evidence>
<dbReference type="GO" id="GO:0006457">
    <property type="term" value="P:protein folding"/>
    <property type="evidence" value="ECO:0007669"/>
    <property type="project" value="TreeGrafter"/>
</dbReference>
<evidence type="ECO:0000256" key="1">
    <source>
        <dbReference type="ARBA" id="ARBA00022723"/>
    </source>
</evidence>
<evidence type="ECO:0000256" key="2">
    <source>
        <dbReference type="ARBA" id="ARBA00022771"/>
    </source>
</evidence>
<dbReference type="Pfam" id="PF05180">
    <property type="entry name" value="zf-DNL"/>
    <property type="match status" value="1"/>
</dbReference>
<dbReference type="GO" id="GO:0005739">
    <property type="term" value="C:mitochondrion"/>
    <property type="evidence" value="ECO:0007669"/>
    <property type="project" value="TreeGrafter"/>
</dbReference>
<reference evidence="6 7" key="1">
    <citation type="journal article" date="2018" name="Elife">
        <title>Functional genomics of lipid metabolism in the oleaginous yeast Rhodosporidium toruloides.</title>
        <authorList>
            <person name="Coradetti S.T."/>
            <person name="Pinel D."/>
            <person name="Geiselman G."/>
            <person name="Ito M."/>
            <person name="Mondo S."/>
            <person name="Reilly M.C."/>
            <person name="Cheng Y.F."/>
            <person name="Bauer S."/>
            <person name="Grigoriev I."/>
            <person name="Gladden J.M."/>
            <person name="Simmons B.A."/>
            <person name="Brem R."/>
            <person name="Arkin A.P."/>
            <person name="Skerker J.M."/>
        </authorList>
    </citation>
    <scope>NUCLEOTIDE SEQUENCE [LARGE SCALE GENOMIC DNA]</scope>
    <source>
        <strain evidence="6 7">NBRC 0880</strain>
    </source>
</reference>
<keyword evidence="1" id="KW-0479">Metal-binding</keyword>
<dbReference type="PROSITE" id="PS51501">
    <property type="entry name" value="ZF_DNL"/>
    <property type="match status" value="1"/>
</dbReference>
<dbReference type="GO" id="GO:0051087">
    <property type="term" value="F:protein-folding chaperone binding"/>
    <property type="evidence" value="ECO:0007669"/>
    <property type="project" value="TreeGrafter"/>
</dbReference>
<dbReference type="GO" id="GO:0008270">
    <property type="term" value="F:zinc ion binding"/>
    <property type="evidence" value="ECO:0007669"/>
    <property type="project" value="UniProtKB-KW"/>
</dbReference>
<keyword evidence="3" id="KW-0862">Zinc</keyword>
<evidence type="ECO:0000256" key="3">
    <source>
        <dbReference type="ARBA" id="ARBA00022833"/>
    </source>
</evidence>
<dbReference type="GO" id="GO:0030150">
    <property type="term" value="P:protein import into mitochondrial matrix"/>
    <property type="evidence" value="ECO:0007669"/>
    <property type="project" value="TreeGrafter"/>
</dbReference>
<gene>
    <name evidence="6" type="ORF">AAT19DRAFT_9235</name>
</gene>
<sequence length="95" mass="10441">LRITFTCTASVTPEGKTEAEASACGHRSSHEFARRSYEKGVVIIQCPGCGNRHLIADHLHWFSQTPSPAHPTGQPIGSETPRTIEDLMREKGEQV</sequence>